<reference evidence="9" key="1">
    <citation type="submission" date="2014-09" db="EMBL/GenBank/DDBJ databases">
        <title>Draft genome sequence of an oleaginous Mucoromycotina fungus Mucor ambiguus NBRC6742.</title>
        <authorList>
            <person name="Takeda I."/>
            <person name="Yamane N."/>
            <person name="Morita T."/>
            <person name="Tamano K."/>
            <person name="Machida M."/>
            <person name="Baker S."/>
            <person name="Koike H."/>
        </authorList>
    </citation>
    <scope>NUCLEOTIDE SEQUENCE</scope>
    <source>
        <strain evidence="9">NBRC 6742</strain>
    </source>
</reference>
<dbReference type="Pfam" id="PF26251">
    <property type="entry name" value="TPR_TRAPPC9-Trs120"/>
    <property type="match status" value="1"/>
</dbReference>
<feature type="compositionally biased region" description="Polar residues" evidence="3">
    <location>
        <begin position="252"/>
        <end position="271"/>
    </location>
</feature>
<dbReference type="InterPro" id="IPR058568">
    <property type="entry name" value="Ig_TRAPPC9_Trs120_4th"/>
</dbReference>
<feature type="domain" description="Trs120/TRAPPC9 N-terminal" evidence="4">
    <location>
        <begin position="48"/>
        <end position="373"/>
    </location>
</feature>
<dbReference type="Pfam" id="PF26254">
    <property type="entry name" value="Ig_TRAPPC9-Trs120_1st"/>
    <property type="match status" value="1"/>
</dbReference>
<dbReference type="Pfam" id="PF26282">
    <property type="entry name" value="Ig_TRAPPC9-Trs120_3rd"/>
    <property type="match status" value="1"/>
</dbReference>
<comment type="subcellular location">
    <subcellularLocation>
        <location evidence="1">Golgi apparatus</location>
    </subcellularLocation>
</comment>
<dbReference type="STRING" id="91626.A0A0C9M9I2"/>
<evidence type="ECO:0000256" key="3">
    <source>
        <dbReference type="SAM" id="MobiDB-lite"/>
    </source>
</evidence>
<evidence type="ECO:0000259" key="4">
    <source>
        <dbReference type="Pfam" id="PF08626"/>
    </source>
</evidence>
<dbReference type="Pfam" id="PF26283">
    <property type="entry name" value="Ig_TRAPPC9-Trs120_4th"/>
    <property type="match status" value="1"/>
</dbReference>
<dbReference type="InterPro" id="IPR058565">
    <property type="entry name" value="Ig_TRAPPC9_Trs120_1st"/>
</dbReference>
<evidence type="ECO:0000259" key="7">
    <source>
        <dbReference type="Pfam" id="PF26282"/>
    </source>
</evidence>
<dbReference type="InterPro" id="IPR013935">
    <property type="entry name" value="Trs120_TRAPPC9"/>
</dbReference>
<sequence length="1434" mass="162579">MQHVSPTNRCACRHTNKPQDEYREFQCDPPFPTFYTSTTILDMDLAIDVTSSCRVRVLLVPVSPIKKSTFYKYVELVKTFHLVRLGDVTPDLKKGANAMFSSQVFQEGQMHFQFITHWTREHAELEDFQPHRRIFGVIGIMDCQEWKDKDLSGAYKQFSQDLDQYPTAVATRCFAFDPSETQEDDTKGLIMIPNVGNMSFYMSTMICDFASEILEQFAILANRIQNLETLESPVPNNNHTPSRRDQHRLSQPPLSISPSHSSQLINKRASLQTQSSPTQQQHHHHRFSTAISNSAGSTGESIRTRKRTPGRIKKLLGDFYLLAGRLPDAVIHYDQAIEMAKITSDFLWLASAMEGLVCATILLEYLQADIGHIVSRNPVSTPDPLTAAEGNSESLTSSPLSESRGPPSTLTVVTDQYTTIIKNYQHTYLTANFAVPDLVYTEACLKIARLLSTAFLNQGWNDRTMGLLVQGKLSENEQDELRKKKSESYVFLSANDMIRFKSSGIPRYRIAEWVTKVWAIHMDELALLDQIYLTTAMSSVYSFIGYHRKAAWLMSEGVDRMLPLLIQHRRSGLSNDKLSTAHDNGVLEILKRICEIYGIGERNVHDGGALEAMRQEDQELFSKHPPSRSKGNIRPKEEHRFGWPELQICILKQCISVSDALIDNGSRLYYTTVLLKNLYQYIPKAEQIKLATTIQGMVAHTQRDKKSSSLVYGTESINYWGVNIVSRVEAKKPISRKAVYAHPIKNEAVANAQKAIPSADASDPFIYNPFAKKTDTTYKVVLVKDEVSEFKVTLVNPFGFDLELQSIALSTSGIAFNAMSTAITLPANATMHVPLMGTPEETGTLVIRGCLIQIIGFAEQEFLIDNEVKRSPEDTCNDHFVKIKRTGLDAIKTNRTRETSGDTSPIKLYELNVIDDQPLLKIKSTSLLHGAVMLYEGEVTHITIELENIGNIAVDFITLSFTDTTITNALMNPELSPEDQYEIELYTKGTRVFSWEGTSEKRSNDLIGKKIWLPQGASTTIKVNVYGKRECHGGTIQVDYGYLDRTVEEIQSLQSTQNDIAVAPAAMFYTRQLYLNVLITVYQNMEPFNWDVVYLRHSTPAPKETLDFALNNLRAMKDAMKAAEKATSSIIISQQQPIEDLLLVTRNIELESQERNEYCLITLDVRNRWTTPFDVDFVVNNKSEDDNSSNMDELASHLTVQPGSTSRVILPLKRLFLPSDVCRQEIPSFDPNKQFVVSQGPKISKEQQQARLQMFWYREELLKRIKATWRCGSTGRMGELNLRPLLKLTSMQLGILKKEDVEFVVDLKGDSIRKLSHRKFTCVCNDYVTMTVSIRNRFTHPIKLILRIQPVQSYNDGVKEYDLSNKLLLEGVRQVVLPEIPASGGVVQHSFPMYFISRGQFELLYHAEDVHSRNMYYDHEWAVVDVSEINYTLQ</sequence>
<feature type="domain" description="Trs120/TRAPPC9 fourth Ig-like" evidence="8">
    <location>
        <begin position="1301"/>
        <end position="1426"/>
    </location>
</feature>
<accession>A0A0C9M9I2</accession>
<dbReference type="InterPro" id="IPR058563">
    <property type="entry name" value="Trs120_TRAPPC9_N"/>
</dbReference>
<dbReference type="PANTHER" id="PTHR21512">
    <property type="entry name" value="TRAFFICKING PROTEIN PARTICLE COMPLEX SUBUNIT 9"/>
    <property type="match status" value="1"/>
</dbReference>
<feature type="domain" description="Trs120/TRAPPC9 third Ig-like" evidence="7">
    <location>
        <begin position="1114"/>
        <end position="1296"/>
    </location>
</feature>
<dbReference type="PANTHER" id="PTHR21512:SF5">
    <property type="entry name" value="TRAFFICKING PROTEIN PARTICLE COMPLEX SUBUNIT 9"/>
    <property type="match status" value="1"/>
</dbReference>
<proteinExistence type="predicted"/>
<evidence type="ECO:0000256" key="2">
    <source>
        <dbReference type="ARBA" id="ARBA00023034"/>
    </source>
</evidence>
<feature type="domain" description="Trs120/TRAPPC9 TPR region" evidence="5">
    <location>
        <begin position="411"/>
        <end position="704"/>
    </location>
</feature>
<dbReference type="Pfam" id="PF08626">
    <property type="entry name" value="TRAPPC9-Trs120"/>
    <property type="match status" value="1"/>
</dbReference>
<dbReference type="EMBL" id="DF836340">
    <property type="protein sequence ID" value="GAN03919.1"/>
    <property type="molecule type" value="Genomic_DNA"/>
</dbReference>
<feature type="compositionally biased region" description="Low complexity" evidence="3">
    <location>
        <begin position="392"/>
        <end position="403"/>
    </location>
</feature>
<feature type="region of interest" description="Disordered" evidence="3">
    <location>
        <begin position="381"/>
        <end position="409"/>
    </location>
</feature>
<protein>
    <submittedName>
        <fullName evidence="9">Hypercellular protein</fullName>
    </submittedName>
</protein>
<dbReference type="OrthoDB" id="27962at2759"/>
<evidence type="ECO:0000259" key="6">
    <source>
        <dbReference type="Pfam" id="PF26254"/>
    </source>
</evidence>
<dbReference type="InterPro" id="IPR058567">
    <property type="entry name" value="Ig_TRAPPC9_Trs120_3rd"/>
</dbReference>
<dbReference type="GO" id="GO:0005802">
    <property type="term" value="C:trans-Golgi network"/>
    <property type="evidence" value="ECO:0007669"/>
    <property type="project" value="TreeGrafter"/>
</dbReference>
<gene>
    <name evidence="9" type="ORF">MAM1_0051d03375</name>
</gene>
<dbReference type="Pfam" id="PF26280">
    <property type="entry name" value="Ig_TRAPPC9-Trs120_2nd"/>
    <property type="match status" value="1"/>
</dbReference>
<evidence type="ECO:0000313" key="9">
    <source>
        <dbReference type="EMBL" id="GAN03919.1"/>
    </source>
</evidence>
<keyword evidence="2" id="KW-0333">Golgi apparatus</keyword>
<name>A0A0C9M9I2_9FUNG</name>
<keyword evidence="10" id="KW-1185">Reference proteome</keyword>
<feature type="region of interest" description="Disordered" evidence="3">
    <location>
        <begin position="231"/>
        <end position="306"/>
    </location>
</feature>
<feature type="compositionally biased region" description="Polar residues" evidence="3">
    <location>
        <begin position="231"/>
        <end position="240"/>
    </location>
</feature>
<feature type="domain" description="Trs120/TRAPPC9 first Ig-like" evidence="6">
    <location>
        <begin position="725"/>
        <end position="904"/>
    </location>
</feature>
<evidence type="ECO:0000256" key="1">
    <source>
        <dbReference type="ARBA" id="ARBA00004555"/>
    </source>
</evidence>
<evidence type="ECO:0000259" key="8">
    <source>
        <dbReference type="Pfam" id="PF26283"/>
    </source>
</evidence>
<feature type="compositionally biased region" description="Polar residues" evidence="3">
    <location>
        <begin position="289"/>
        <end position="301"/>
    </location>
</feature>
<evidence type="ECO:0000313" key="10">
    <source>
        <dbReference type="Proteomes" id="UP000053815"/>
    </source>
</evidence>
<organism evidence="9">
    <name type="scientific">Mucor ambiguus</name>
    <dbReference type="NCBI Taxonomy" id="91626"/>
    <lineage>
        <taxon>Eukaryota</taxon>
        <taxon>Fungi</taxon>
        <taxon>Fungi incertae sedis</taxon>
        <taxon>Mucoromycota</taxon>
        <taxon>Mucoromycotina</taxon>
        <taxon>Mucoromycetes</taxon>
        <taxon>Mucorales</taxon>
        <taxon>Mucorineae</taxon>
        <taxon>Mucoraceae</taxon>
        <taxon>Mucor</taxon>
    </lineage>
</organism>
<dbReference type="Proteomes" id="UP000053815">
    <property type="component" value="Unassembled WGS sequence"/>
</dbReference>
<dbReference type="InterPro" id="IPR058564">
    <property type="entry name" value="TPR_TRAPPC9_Trs120"/>
</dbReference>
<evidence type="ECO:0000259" key="5">
    <source>
        <dbReference type="Pfam" id="PF26251"/>
    </source>
</evidence>